<comment type="catalytic activity">
    <reaction evidence="15">
        <text>[GlcNAc-(1-&gt;4)-Mur2Ac(oyl-L-Ala-gamma-D-Glu-L-Lys-D-Ala-D-Ala)](n)-di-trans,octa-cis-undecaprenyl diphosphate + beta-D-GlcNAc-(1-&gt;4)-Mur2Ac(oyl-L-Ala-gamma-D-Glu-L-Lys-D-Ala-D-Ala)-di-trans,octa-cis-undecaprenyl diphosphate = [GlcNAc-(1-&gt;4)-Mur2Ac(oyl-L-Ala-gamma-D-Glu-L-Lys-D-Ala-D-Ala)](n+1)-di-trans,octa-cis-undecaprenyl diphosphate + di-trans,octa-cis-undecaprenyl diphosphate + H(+)</text>
        <dbReference type="Rhea" id="RHEA:23708"/>
        <dbReference type="Rhea" id="RHEA-COMP:9602"/>
        <dbReference type="Rhea" id="RHEA-COMP:9603"/>
        <dbReference type="ChEBI" id="CHEBI:15378"/>
        <dbReference type="ChEBI" id="CHEBI:58405"/>
        <dbReference type="ChEBI" id="CHEBI:60033"/>
        <dbReference type="ChEBI" id="CHEBI:78435"/>
        <dbReference type="EC" id="2.4.99.28"/>
    </reaction>
</comment>
<feature type="transmembrane region" description="Helical" evidence="16">
    <location>
        <begin position="60"/>
        <end position="81"/>
    </location>
</feature>
<evidence type="ECO:0000313" key="18">
    <source>
        <dbReference type="Proteomes" id="UP000027100"/>
    </source>
</evidence>
<evidence type="ECO:0000256" key="5">
    <source>
        <dbReference type="ARBA" id="ARBA00022960"/>
    </source>
</evidence>
<evidence type="ECO:0000256" key="8">
    <source>
        <dbReference type="ARBA" id="ARBA00023136"/>
    </source>
</evidence>
<feature type="transmembrane region" description="Helical" evidence="16">
    <location>
        <begin position="27"/>
        <end position="48"/>
    </location>
</feature>
<feature type="transmembrane region" description="Helical" evidence="16">
    <location>
        <begin position="180"/>
        <end position="197"/>
    </location>
</feature>
<dbReference type="GO" id="GO:0051301">
    <property type="term" value="P:cell division"/>
    <property type="evidence" value="ECO:0007669"/>
    <property type="project" value="InterPro"/>
</dbReference>
<dbReference type="GO" id="GO:0009252">
    <property type="term" value="P:peptidoglycan biosynthetic process"/>
    <property type="evidence" value="ECO:0007669"/>
    <property type="project" value="UniProtKB-KW"/>
</dbReference>
<dbReference type="GO" id="GO:0015648">
    <property type="term" value="F:lipid-linked peptidoglycan transporter activity"/>
    <property type="evidence" value="ECO:0007669"/>
    <property type="project" value="TreeGrafter"/>
</dbReference>
<feature type="transmembrane region" description="Helical" evidence="16">
    <location>
        <begin position="274"/>
        <end position="300"/>
    </location>
</feature>
<name>A0A062VHM1_9PROT</name>
<keyword evidence="4 16" id="KW-0812">Transmembrane</keyword>
<dbReference type="InterPro" id="IPR001182">
    <property type="entry name" value="FtsW/RodA"/>
</dbReference>
<evidence type="ECO:0000256" key="16">
    <source>
        <dbReference type="SAM" id="Phobius"/>
    </source>
</evidence>
<keyword evidence="5" id="KW-0133">Cell shape</keyword>
<evidence type="ECO:0000256" key="6">
    <source>
        <dbReference type="ARBA" id="ARBA00022984"/>
    </source>
</evidence>
<dbReference type="GO" id="GO:0008360">
    <property type="term" value="P:regulation of cell shape"/>
    <property type="evidence" value="ECO:0007669"/>
    <property type="project" value="UniProtKB-KW"/>
</dbReference>
<dbReference type="PATRIC" id="fig|1280954.3.peg.2947"/>
<feature type="transmembrane region" description="Helical" evidence="16">
    <location>
        <begin position="204"/>
        <end position="223"/>
    </location>
</feature>
<dbReference type="PANTHER" id="PTHR30474">
    <property type="entry name" value="CELL CYCLE PROTEIN"/>
    <property type="match status" value="1"/>
</dbReference>
<dbReference type="GO" id="GO:0005886">
    <property type="term" value="C:plasma membrane"/>
    <property type="evidence" value="ECO:0007669"/>
    <property type="project" value="TreeGrafter"/>
</dbReference>
<keyword evidence="6" id="KW-0573">Peptidoglycan synthesis</keyword>
<feature type="transmembrane region" description="Helical" evidence="16">
    <location>
        <begin position="349"/>
        <end position="371"/>
    </location>
</feature>
<proteinExistence type="inferred from homology"/>
<comment type="caution">
    <text evidence="17">The sequence shown here is derived from an EMBL/GenBank/DDBJ whole genome shotgun (WGS) entry which is preliminary data.</text>
</comment>
<accession>A0A062VHM1</accession>
<feature type="transmembrane region" description="Helical" evidence="16">
    <location>
        <begin position="93"/>
        <end position="112"/>
    </location>
</feature>
<reference evidence="17 18" key="1">
    <citation type="journal article" date="2014" name="Antonie Van Leeuwenhoek">
        <title>Hyphomonas beringensis sp. nov. and Hyphomonas chukchiensis sp. nov., isolated from surface seawater of the Bering Sea and Chukchi Sea.</title>
        <authorList>
            <person name="Li C."/>
            <person name="Lai Q."/>
            <person name="Li G."/>
            <person name="Dong C."/>
            <person name="Wang J."/>
            <person name="Liao Y."/>
            <person name="Shao Z."/>
        </authorList>
    </citation>
    <scope>NUCLEOTIDE SEQUENCE [LARGE SCALE GENOMIC DNA]</scope>
    <source>
        <strain evidence="17 18">PS728</strain>
    </source>
</reference>
<evidence type="ECO:0000256" key="14">
    <source>
        <dbReference type="ARBA" id="ARBA00044770"/>
    </source>
</evidence>
<comment type="subcellular location">
    <subcellularLocation>
        <location evidence="1">Membrane</location>
        <topology evidence="1">Multi-pass membrane protein</topology>
    </subcellularLocation>
</comment>
<keyword evidence="18" id="KW-1185">Reference proteome</keyword>
<dbReference type="RefSeq" id="WP_084324347.1">
    <property type="nucleotide sequence ID" value="NZ_ARYM01000018.1"/>
</dbReference>
<dbReference type="Pfam" id="PF01098">
    <property type="entry name" value="FTSW_RODA_SPOVE"/>
    <property type="match status" value="1"/>
</dbReference>
<evidence type="ECO:0000256" key="9">
    <source>
        <dbReference type="ARBA" id="ARBA00032370"/>
    </source>
</evidence>
<dbReference type="PANTHER" id="PTHR30474:SF2">
    <property type="entry name" value="PEPTIDOGLYCAN GLYCOSYLTRANSFERASE FTSW-RELATED"/>
    <property type="match status" value="1"/>
</dbReference>
<gene>
    <name evidence="17" type="ORF">HPO_14551</name>
</gene>
<dbReference type="GO" id="GO:0032153">
    <property type="term" value="C:cell division site"/>
    <property type="evidence" value="ECO:0007669"/>
    <property type="project" value="TreeGrafter"/>
</dbReference>
<dbReference type="GO" id="GO:0008955">
    <property type="term" value="F:peptidoglycan glycosyltransferase activity"/>
    <property type="evidence" value="ECO:0007669"/>
    <property type="project" value="UniProtKB-EC"/>
</dbReference>
<evidence type="ECO:0000256" key="12">
    <source>
        <dbReference type="ARBA" id="ARBA00041185"/>
    </source>
</evidence>
<keyword evidence="7 16" id="KW-1133">Transmembrane helix</keyword>
<dbReference type="STRING" id="1280954.HPO_14551"/>
<evidence type="ECO:0000256" key="10">
    <source>
        <dbReference type="ARBA" id="ARBA00033270"/>
    </source>
</evidence>
<evidence type="ECO:0000313" key="17">
    <source>
        <dbReference type="EMBL" id="KCZ97568.1"/>
    </source>
</evidence>
<sequence>MSYTANAPLLPRSDTSWFTEWRRTLDWGLVAGAVLLMGIGLLMSLAAGPSASARIGYGDAYYFVYRQAGLAALSFTIMMSFSALDRKWARRAATAIFFVSIMMMIAVLGIGHEAKGAQRWLRFAGFSIQPSETVKPALILLCGWLLAQRELYPKGPWALVAFIFYAVTLGLLLLQPDVSQSVLLTAAFLTTFFVSGLPKRWVGIFGLGGGVLAIALYNLLPYVKARVDVFVNPASVDRYQLDKAAEAISRGGLFGVGPGEGLVKARLPDAHTDFIFAVMAEEFGLVAIVVLMAIFAMMAIRGFRAAARIEDGYARTAAAGLFTLFSLQAAVNIGVNLAVLPPTGVTLPFVSYGGSSMVGMGLTLGLALALVRGEGTRSRGQYG</sequence>
<evidence type="ECO:0000256" key="13">
    <source>
        <dbReference type="ARBA" id="ARBA00041418"/>
    </source>
</evidence>
<dbReference type="AlphaFoldDB" id="A0A062VHM1"/>
<organism evidence="17 18">
    <name type="scientific">Hyphomonas polymorpha PS728</name>
    <dbReference type="NCBI Taxonomy" id="1280954"/>
    <lineage>
        <taxon>Bacteria</taxon>
        <taxon>Pseudomonadati</taxon>
        <taxon>Pseudomonadota</taxon>
        <taxon>Alphaproteobacteria</taxon>
        <taxon>Hyphomonadales</taxon>
        <taxon>Hyphomonadaceae</taxon>
        <taxon>Hyphomonas</taxon>
    </lineage>
</organism>
<evidence type="ECO:0000256" key="4">
    <source>
        <dbReference type="ARBA" id="ARBA00022692"/>
    </source>
</evidence>
<evidence type="ECO:0000256" key="7">
    <source>
        <dbReference type="ARBA" id="ARBA00022989"/>
    </source>
</evidence>
<dbReference type="eggNOG" id="COG0772">
    <property type="taxonomic scope" value="Bacteria"/>
</dbReference>
<evidence type="ECO:0000256" key="3">
    <source>
        <dbReference type="ARBA" id="ARBA00022679"/>
    </source>
</evidence>
<feature type="transmembrane region" description="Helical" evidence="16">
    <location>
        <begin position="157"/>
        <end position="174"/>
    </location>
</feature>
<evidence type="ECO:0000256" key="2">
    <source>
        <dbReference type="ARBA" id="ARBA00022676"/>
    </source>
</evidence>
<dbReference type="OrthoDB" id="9768187at2"/>
<feature type="transmembrane region" description="Helical" evidence="16">
    <location>
        <begin position="312"/>
        <end position="337"/>
    </location>
</feature>
<dbReference type="Proteomes" id="UP000027100">
    <property type="component" value="Unassembled WGS sequence"/>
</dbReference>
<keyword evidence="8 16" id="KW-0472">Membrane</keyword>
<comment type="similarity">
    <text evidence="11">Belongs to the SEDS family. FtsW subfamily.</text>
</comment>
<evidence type="ECO:0000256" key="1">
    <source>
        <dbReference type="ARBA" id="ARBA00004141"/>
    </source>
</evidence>
<dbReference type="EMBL" id="ARYM01000018">
    <property type="protein sequence ID" value="KCZ97568.1"/>
    <property type="molecule type" value="Genomic_DNA"/>
</dbReference>
<evidence type="ECO:0000256" key="15">
    <source>
        <dbReference type="ARBA" id="ARBA00049902"/>
    </source>
</evidence>
<keyword evidence="2" id="KW-0328">Glycosyltransferase</keyword>
<protein>
    <recommendedName>
        <fullName evidence="12">Probable peptidoglycan glycosyltransferase FtsW</fullName>
        <ecNumber evidence="14">2.4.99.28</ecNumber>
    </recommendedName>
    <alternativeName>
        <fullName evidence="13">Cell division protein FtsW</fullName>
    </alternativeName>
    <alternativeName>
        <fullName evidence="10">Cell wall polymerase</fullName>
    </alternativeName>
    <alternativeName>
        <fullName evidence="9">Peptidoglycan polymerase</fullName>
    </alternativeName>
</protein>
<dbReference type="EC" id="2.4.99.28" evidence="14"/>
<evidence type="ECO:0000256" key="11">
    <source>
        <dbReference type="ARBA" id="ARBA00038053"/>
    </source>
</evidence>
<keyword evidence="3" id="KW-0808">Transferase</keyword>